<evidence type="ECO:0000256" key="5">
    <source>
        <dbReference type="ARBA" id="ARBA00023242"/>
    </source>
</evidence>
<comment type="caution">
    <text evidence="7">The sequence shown here is derived from an EMBL/GenBank/DDBJ whole genome shotgun (WGS) entry which is preliminary data.</text>
</comment>
<feature type="compositionally biased region" description="Acidic residues" evidence="6">
    <location>
        <begin position="31"/>
        <end position="45"/>
    </location>
</feature>
<gene>
    <name evidence="7" type="ORF">N0F65_011525</name>
</gene>
<feature type="compositionally biased region" description="Low complexity" evidence="6">
    <location>
        <begin position="17"/>
        <end position="30"/>
    </location>
</feature>
<dbReference type="EMBL" id="DAKRPA010000045">
    <property type="protein sequence ID" value="DBA01554.1"/>
    <property type="molecule type" value="Genomic_DNA"/>
</dbReference>
<organism evidence="7 8">
    <name type="scientific">Lagenidium giganteum</name>
    <dbReference type="NCBI Taxonomy" id="4803"/>
    <lineage>
        <taxon>Eukaryota</taxon>
        <taxon>Sar</taxon>
        <taxon>Stramenopiles</taxon>
        <taxon>Oomycota</taxon>
        <taxon>Peronosporomycetes</taxon>
        <taxon>Pythiales</taxon>
        <taxon>Pythiaceae</taxon>
    </lineage>
</organism>
<evidence type="ECO:0000256" key="2">
    <source>
        <dbReference type="ARBA" id="ARBA00007336"/>
    </source>
</evidence>
<feature type="compositionally biased region" description="Basic residues" evidence="6">
    <location>
        <begin position="304"/>
        <end position="321"/>
    </location>
</feature>
<feature type="compositionally biased region" description="Low complexity" evidence="6">
    <location>
        <begin position="52"/>
        <end position="62"/>
    </location>
</feature>
<keyword evidence="3" id="KW-0690">Ribosome biogenesis</keyword>
<dbReference type="InterPro" id="IPR008610">
    <property type="entry name" value="Ebp2"/>
</dbReference>
<evidence type="ECO:0000256" key="4">
    <source>
        <dbReference type="ARBA" id="ARBA00023054"/>
    </source>
</evidence>
<dbReference type="GO" id="GO:0042273">
    <property type="term" value="P:ribosomal large subunit biogenesis"/>
    <property type="evidence" value="ECO:0007669"/>
    <property type="project" value="TreeGrafter"/>
</dbReference>
<evidence type="ECO:0008006" key="9">
    <source>
        <dbReference type="Google" id="ProtNLM"/>
    </source>
</evidence>
<keyword evidence="5" id="KW-0539">Nucleus</keyword>
<keyword evidence="8" id="KW-1185">Reference proteome</keyword>
<sequence>MSSLVRAETAAEEEILETPALSSFAAGDNNDANDDDDDEADEDEEQMRAEQEAANGGAAAPRGVNNVAAMEALVAEWEASQASKGLAWVETLDTCKVPLELENVHDDLKREVAFYNNTLTSVRLAKERLLKEGVAYKRPEDYFAEMLKSDAHMAKVKDKLIYEQKKISAVEERKKSQAHRKVAKEIQAEKLKQRTQQKKETLEAVKQWKKRKNQNEKGGNGINDNDEELDAIVNNSGKRKRDRDGESDGREAKNKKYGFGGPKRFSKSNTSKSTNDFSQFPRNQKKGNDSAGGRGGRSGAPKGKQPKAKRAGKAQRAKNRR</sequence>
<evidence type="ECO:0000313" key="8">
    <source>
        <dbReference type="Proteomes" id="UP001146120"/>
    </source>
</evidence>
<proteinExistence type="inferred from homology"/>
<protein>
    <recommendedName>
        <fullName evidence="9">rRNA-processing protein EBP2</fullName>
    </recommendedName>
</protein>
<dbReference type="GO" id="GO:0006364">
    <property type="term" value="P:rRNA processing"/>
    <property type="evidence" value="ECO:0007669"/>
    <property type="project" value="TreeGrafter"/>
</dbReference>
<dbReference type="GO" id="GO:0005730">
    <property type="term" value="C:nucleolus"/>
    <property type="evidence" value="ECO:0007669"/>
    <property type="project" value="UniProtKB-SubCell"/>
</dbReference>
<feature type="compositionally biased region" description="Basic and acidic residues" evidence="6">
    <location>
        <begin position="188"/>
        <end position="203"/>
    </location>
</feature>
<reference evidence="7" key="2">
    <citation type="journal article" date="2023" name="Microbiol Resour">
        <title>Decontamination and Annotation of the Draft Genome Sequence of the Oomycete Lagenidium giganteum ARSEF 373.</title>
        <authorList>
            <person name="Morgan W.R."/>
            <person name="Tartar A."/>
        </authorList>
    </citation>
    <scope>NUCLEOTIDE SEQUENCE</scope>
    <source>
        <strain evidence="7">ARSEF 373</strain>
    </source>
</reference>
<dbReference type="PANTHER" id="PTHR13028">
    <property type="entry name" value="RRNA PROCESSING PROTEIN EBNA1-BINDING PROTEIN-RELATED"/>
    <property type="match status" value="1"/>
</dbReference>
<feature type="compositionally biased region" description="Polar residues" evidence="6">
    <location>
        <begin position="267"/>
        <end position="282"/>
    </location>
</feature>
<comment type="subcellular location">
    <subcellularLocation>
        <location evidence="1">Nucleus</location>
        <location evidence="1">Nucleolus</location>
    </subcellularLocation>
</comment>
<dbReference type="AlphaFoldDB" id="A0AAV2Z650"/>
<dbReference type="GO" id="GO:0034399">
    <property type="term" value="C:nuclear periphery"/>
    <property type="evidence" value="ECO:0007669"/>
    <property type="project" value="TreeGrafter"/>
</dbReference>
<evidence type="ECO:0000256" key="6">
    <source>
        <dbReference type="SAM" id="MobiDB-lite"/>
    </source>
</evidence>
<dbReference type="Pfam" id="PF05890">
    <property type="entry name" value="Ebp2"/>
    <property type="match status" value="1"/>
</dbReference>
<dbReference type="GO" id="GO:0030687">
    <property type="term" value="C:preribosome, large subunit precursor"/>
    <property type="evidence" value="ECO:0007669"/>
    <property type="project" value="TreeGrafter"/>
</dbReference>
<feature type="region of interest" description="Disordered" evidence="6">
    <location>
        <begin position="188"/>
        <end position="321"/>
    </location>
</feature>
<evidence type="ECO:0000313" key="7">
    <source>
        <dbReference type="EMBL" id="DBA01554.1"/>
    </source>
</evidence>
<dbReference type="PANTHER" id="PTHR13028:SF0">
    <property type="entry name" value="RRNA-PROCESSING PROTEIN EBP2-RELATED"/>
    <property type="match status" value="1"/>
</dbReference>
<feature type="compositionally biased region" description="Basic and acidic residues" evidence="6">
    <location>
        <begin position="242"/>
        <end position="254"/>
    </location>
</feature>
<evidence type="ECO:0000256" key="3">
    <source>
        <dbReference type="ARBA" id="ARBA00022517"/>
    </source>
</evidence>
<reference evidence="7" key="1">
    <citation type="submission" date="2022-11" db="EMBL/GenBank/DDBJ databases">
        <authorList>
            <person name="Morgan W.R."/>
            <person name="Tartar A."/>
        </authorList>
    </citation>
    <scope>NUCLEOTIDE SEQUENCE</scope>
    <source>
        <strain evidence="7">ARSEF 373</strain>
    </source>
</reference>
<name>A0AAV2Z650_9STRA</name>
<feature type="region of interest" description="Disordered" evidence="6">
    <location>
        <begin position="1"/>
        <end position="62"/>
    </location>
</feature>
<evidence type="ECO:0000256" key="1">
    <source>
        <dbReference type="ARBA" id="ARBA00004604"/>
    </source>
</evidence>
<comment type="similarity">
    <text evidence="2">Belongs to the EBP2 family.</text>
</comment>
<keyword evidence="4" id="KW-0175">Coiled coil</keyword>
<accession>A0AAV2Z650</accession>
<dbReference type="Proteomes" id="UP001146120">
    <property type="component" value="Unassembled WGS sequence"/>
</dbReference>